<dbReference type="InterPro" id="IPR036388">
    <property type="entry name" value="WH-like_DNA-bd_sf"/>
</dbReference>
<dbReference type="AlphaFoldDB" id="X1HQE7"/>
<sequence length="41" mass="4759">MLFNYAKICQNLIKDLSSRTKEIISRRFGLKTGQKETLEAI</sequence>
<evidence type="ECO:0000313" key="1">
    <source>
        <dbReference type="EMBL" id="GAH56039.1"/>
    </source>
</evidence>
<protein>
    <submittedName>
        <fullName evidence="1">Uncharacterized protein</fullName>
    </submittedName>
</protein>
<proteinExistence type="predicted"/>
<gene>
    <name evidence="1" type="ORF">S03H2_28347</name>
</gene>
<reference evidence="1" key="1">
    <citation type="journal article" date="2014" name="Front. Microbiol.">
        <title>High frequency of phylogenetically diverse reductive dehalogenase-homologous genes in deep subseafloor sedimentary metagenomes.</title>
        <authorList>
            <person name="Kawai M."/>
            <person name="Futagami T."/>
            <person name="Toyoda A."/>
            <person name="Takaki Y."/>
            <person name="Nishi S."/>
            <person name="Hori S."/>
            <person name="Arai W."/>
            <person name="Tsubouchi T."/>
            <person name="Morono Y."/>
            <person name="Uchiyama I."/>
            <person name="Ito T."/>
            <person name="Fujiyama A."/>
            <person name="Inagaki F."/>
            <person name="Takami H."/>
        </authorList>
    </citation>
    <scope>NUCLEOTIDE SEQUENCE</scope>
    <source>
        <strain evidence="1">Expedition CK06-06</strain>
    </source>
</reference>
<accession>X1HQE7</accession>
<dbReference type="Gene3D" id="1.10.10.10">
    <property type="entry name" value="Winged helix-like DNA-binding domain superfamily/Winged helix DNA-binding domain"/>
    <property type="match status" value="1"/>
</dbReference>
<name>X1HQE7_9ZZZZ</name>
<comment type="caution">
    <text evidence="1">The sequence shown here is derived from an EMBL/GenBank/DDBJ whole genome shotgun (WGS) entry which is preliminary data.</text>
</comment>
<dbReference type="EMBL" id="BARU01017075">
    <property type="protein sequence ID" value="GAH56039.1"/>
    <property type="molecule type" value="Genomic_DNA"/>
</dbReference>
<feature type="non-terminal residue" evidence="1">
    <location>
        <position position="41"/>
    </location>
</feature>
<organism evidence="1">
    <name type="scientific">marine sediment metagenome</name>
    <dbReference type="NCBI Taxonomy" id="412755"/>
    <lineage>
        <taxon>unclassified sequences</taxon>
        <taxon>metagenomes</taxon>
        <taxon>ecological metagenomes</taxon>
    </lineage>
</organism>